<dbReference type="PANTHER" id="PTHR35792:SF2">
    <property type="entry name" value="GENERAL STRESS PROTEIN"/>
    <property type="match status" value="1"/>
</dbReference>
<reference evidence="2 3" key="1">
    <citation type="submission" date="2020-03" db="EMBL/GenBank/DDBJ databases">
        <title>Cyclobacterium plantarum sp. nov., a marine bacterium isolated from a coastal-marine wetland.</title>
        <authorList>
            <person name="Sanchez-Porro C."/>
            <person name="Ventosa A."/>
            <person name="Amoozegar M."/>
        </authorList>
    </citation>
    <scope>NUCLEOTIDE SEQUENCE [LARGE SCALE GENOMIC DNA]</scope>
    <source>
        <strain evidence="2 3">GBPx2</strain>
    </source>
</reference>
<dbReference type="RefSeq" id="WP_166150062.1">
    <property type="nucleotide sequence ID" value="NZ_JAANYN010000010.1"/>
</dbReference>
<accession>A0ABX0HFB3</accession>
<keyword evidence="1" id="KW-0175">Coiled coil</keyword>
<organism evidence="2 3">
    <name type="scientific">Cyclobacterium plantarum</name>
    <dbReference type="NCBI Taxonomy" id="2716263"/>
    <lineage>
        <taxon>Bacteria</taxon>
        <taxon>Pseudomonadati</taxon>
        <taxon>Bacteroidota</taxon>
        <taxon>Cytophagia</taxon>
        <taxon>Cytophagales</taxon>
        <taxon>Cyclobacteriaceae</taxon>
        <taxon>Cyclobacterium</taxon>
    </lineage>
</organism>
<dbReference type="InterPro" id="IPR024623">
    <property type="entry name" value="YtxH"/>
</dbReference>
<comment type="caution">
    <text evidence="2">The sequence shown here is derived from an EMBL/GenBank/DDBJ whole genome shotgun (WGS) entry which is preliminary data.</text>
</comment>
<feature type="coiled-coil region" evidence="1">
    <location>
        <begin position="34"/>
        <end position="101"/>
    </location>
</feature>
<name>A0ABX0HFB3_9BACT</name>
<evidence type="ECO:0000313" key="2">
    <source>
        <dbReference type="EMBL" id="NHE59066.1"/>
    </source>
</evidence>
<dbReference type="InterPro" id="IPR052928">
    <property type="entry name" value="Desiccation-related_membrane"/>
</dbReference>
<dbReference type="Proteomes" id="UP000649799">
    <property type="component" value="Unassembled WGS sequence"/>
</dbReference>
<dbReference type="PANTHER" id="PTHR35792">
    <property type="entry name" value="GENERAL STRESS PROTEIN"/>
    <property type="match status" value="1"/>
</dbReference>
<evidence type="ECO:0000256" key="1">
    <source>
        <dbReference type="SAM" id="Coils"/>
    </source>
</evidence>
<protein>
    <submittedName>
        <fullName evidence="2">YtxH domain-containing protein</fullName>
    </submittedName>
</protein>
<evidence type="ECO:0000313" key="3">
    <source>
        <dbReference type="Proteomes" id="UP000649799"/>
    </source>
</evidence>
<dbReference type="Pfam" id="PF12732">
    <property type="entry name" value="YtxH"/>
    <property type="match status" value="1"/>
</dbReference>
<keyword evidence="3" id="KW-1185">Reference proteome</keyword>
<sequence>MSKKTNSIFVFALGAGIGAVLGVLYAPDSGNNTRDKLSYRLGKYRNELEDLIDDLVEGKSLPDNLAKSEGDKVITEAKSKAENLLNDVNKLIDQINKENNNN</sequence>
<gene>
    <name evidence="2" type="ORF">G9Q97_19845</name>
</gene>
<proteinExistence type="predicted"/>
<dbReference type="EMBL" id="JAANYN010000010">
    <property type="protein sequence ID" value="NHE59066.1"/>
    <property type="molecule type" value="Genomic_DNA"/>
</dbReference>